<name>A0A834XZF5_APHGI</name>
<keyword evidence="1" id="KW-0812">Transmembrane</keyword>
<dbReference type="Proteomes" id="UP000639338">
    <property type="component" value="Unassembled WGS sequence"/>
</dbReference>
<proteinExistence type="predicted"/>
<keyword evidence="1" id="KW-0472">Membrane</keyword>
<evidence type="ECO:0000256" key="1">
    <source>
        <dbReference type="SAM" id="Phobius"/>
    </source>
</evidence>
<evidence type="ECO:0000313" key="2">
    <source>
        <dbReference type="EMBL" id="KAF7995696.1"/>
    </source>
</evidence>
<protein>
    <submittedName>
        <fullName evidence="2">Uncharacterized protein</fullName>
    </submittedName>
</protein>
<reference evidence="2 3" key="1">
    <citation type="submission" date="2020-08" db="EMBL/GenBank/DDBJ databases">
        <title>Aphidius gifuensis genome sequencing and assembly.</title>
        <authorList>
            <person name="Du Z."/>
        </authorList>
    </citation>
    <scope>NUCLEOTIDE SEQUENCE [LARGE SCALE GENOMIC DNA]</scope>
    <source>
        <strain evidence="2">YNYX2018</strain>
        <tissue evidence="2">Adults</tissue>
    </source>
</reference>
<dbReference type="EMBL" id="JACMRX010000002">
    <property type="protein sequence ID" value="KAF7995696.1"/>
    <property type="molecule type" value="Genomic_DNA"/>
</dbReference>
<gene>
    <name evidence="2" type="ORF">HCN44_006803</name>
</gene>
<evidence type="ECO:0000313" key="3">
    <source>
        <dbReference type="Proteomes" id="UP000639338"/>
    </source>
</evidence>
<comment type="caution">
    <text evidence="2">The sequence shown here is derived from an EMBL/GenBank/DDBJ whole genome shotgun (WGS) entry which is preliminary data.</text>
</comment>
<organism evidence="2 3">
    <name type="scientific">Aphidius gifuensis</name>
    <name type="common">Parasitoid wasp</name>
    <dbReference type="NCBI Taxonomy" id="684658"/>
    <lineage>
        <taxon>Eukaryota</taxon>
        <taxon>Metazoa</taxon>
        <taxon>Ecdysozoa</taxon>
        <taxon>Arthropoda</taxon>
        <taxon>Hexapoda</taxon>
        <taxon>Insecta</taxon>
        <taxon>Pterygota</taxon>
        <taxon>Neoptera</taxon>
        <taxon>Endopterygota</taxon>
        <taxon>Hymenoptera</taxon>
        <taxon>Apocrita</taxon>
        <taxon>Ichneumonoidea</taxon>
        <taxon>Braconidae</taxon>
        <taxon>Aphidiinae</taxon>
        <taxon>Aphidius</taxon>
    </lineage>
</organism>
<keyword evidence="1" id="KW-1133">Transmembrane helix</keyword>
<feature type="transmembrane region" description="Helical" evidence="1">
    <location>
        <begin position="83"/>
        <end position="104"/>
    </location>
</feature>
<keyword evidence="3" id="KW-1185">Reference proteome</keyword>
<dbReference type="AlphaFoldDB" id="A0A834XZF5"/>
<sequence>MLALLRQPLIKSVKIAQFAVKKFAQPNPRVLQRSCSSIFSVGVKKFAQPIPRVLQRSYGSDAEPEIKPLQTFIIFDPVEPKDLFIFMINLLEIIYKIVILYFLYQFMKLIRNEQNSTEKDDTSS</sequence>
<accession>A0A834XZF5</accession>